<keyword evidence="4" id="KW-0812">Transmembrane</keyword>
<gene>
    <name evidence="6" type="ORF">UABAM_01427</name>
</gene>
<organism evidence="6 7">
    <name type="scientific">Uabimicrobium amorphum</name>
    <dbReference type="NCBI Taxonomy" id="2596890"/>
    <lineage>
        <taxon>Bacteria</taxon>
        <taxon>Pseudomonadati</taxon>
        <taxon>Planctomycetota</taxon>
        <taxon>Candidatus Uabimicrobiia</taxon>
        <taxon>Candidatus Uabimicrobiales</taxon>
        <taxon>Candidatus Uabimicrobiaceae</taxon>
        <taxon>Candidatus Uabimicrobium</taxon>
    </lineage>
</organism>
<dbReference type="GO" id="GO:0003841">
    <property type="term" value="F:1-acylglycerol-3-phosphate O-acyltransferase activity"/>
    <property type="evidence" value="ECO:0007669"/>
    <property type="project" value="TreeGrafter"/>
</dbReference>
<sequence length="210" mass="24112">MLKHIFFYLCVKPIILIGLGLNVRNYERFPKKGPAIIVANHNSHLDTLVLMTLAPQKLLRKVRPVAAYDYFCSNPVFSWLSKNFLGIIPIKRTRSTKDEDLLQPCYDAIEKQQILILYPEGTRGKPEQMAEFKSGIARLAQKYPQMPICPVYMHGLGKTLPKGSFIPVPFFCDVFIGEALKWNGEKQSFVDSLRKSIEDLQKQGHFPEWE</sequence>
<evidence type="ECO:0000256" key="1">
    <source>
        <dbReference type="ARBA" id="ARBA00005189"/>
    </source>
</evidence>
<proteinExistence type="predicted"/>
<dbReference type="Pfam" id="PF01553">
    <property type="entry name" value="Acyltransferase"/>
    <property type="match status" value="1"/>
</dbReference>
<keyword evidence="3 6" id="KW-0012">Acyltransferase</keyword>
<dbReference type="AlphaFoldDB" id="A0A5S9F1X6"/>
<comment type="pathway">
    <text evidence="1">Lipid metabolism.</text>
</comment>
<evidence type="ECO:0000256" key="2">
    <source>
        <dbReference type="ARBA" id="ARBA00022679"/>
    </source>
</evidence>
<dbReference type="SUPFAM" id="SSF69593">
    <property type="entry name" value="Glycerol-3-phosphate (1)-acyltransferase"/>
    <property type="match status" value="1"/>
</dbReference>
<dbReference type="InterPro" id="IPR002123">
    <property type="entry name" value="Plipid/glycerol_acylTrfase"/>
</dbReference>
<dbReference type="SMART" id="SM00563">
    <property type="entry name" value="PlsC"/>
    <property type="match status" value="1"/>
</dbReference>
<accession>A0A5S9F1X6</accession>
<protein>
    <submittedName>
        <fullName evidence="6">1-acyl-sn-glycerol-3-phosphate acyltransferase</fullName>
    </submittedName>
</protein>
<keyword evidence="4" id="KW-1133">Transmembrane helix</keyword>
<evidence type="ECO:0000259" key="5">
    <source>
        <dbReference type="SMART" id="SM00563"/>
    </source>
</evidence>
<keyword evidence="4" id="KW-0472">Membrane</keyword>
<dbReference type="RefSeq" id="WP_151967295.1">
    <property type="nucleotide sequence ID" value="NZ_AP019860.1"/>
</dbReference>
<dbReference type="PANTHER" id="PTHR10434:SF11">
    <property type="entry name" value="1-ACYL-SN-GLYCEROL-3-PHOSPHATE ACYLTRANSFERASE"/>
    <property type="match status" value="1"/>
</dbReference>
<reference evidence="6 7" key="1">
    <citation type="submission" date="2019-08" db="EMBL/GenBank/DDBJ databases">
        <title>Complete genome sequence of Candidatus Uab amorphum.</title>
        <authorList>
            <person name="Shiratori T."/>
            <person name="Suzuki S."/>
            <person name="Kakizawa Y."/>
            <person name="Ishida K."/>
        </authorList>
    </citation>
    <scope>NUCLEOTIDE SEQUENCE [LARGE SCALE GENOMIC DNA]</scope>
    <source>
        <strain evidence="6 7">SRT547</strain>
    </source>
</reference>
<evidence type="ECO:0000256" key="4">
    <source>
        <dbReference type="SAM" id="Phobius"/>
    </source>
</evidence>
<evidence type="ECO:0000313" key="7">
    <source>
        <dbReference type="Proteomes" id="UP000326354"/>
    </source>
</evidence>
<feature type="transmembrane region" description="Helical" evidence="4">
    <location>
        <begin position="6"/>
        <end position="23"/>
    </location>
</feature>
<keyword evidence="2 6" id="KW-0808">Transferase</keyword>
<dbReference type="EMBL" id="AP019860">
    <property type="protein sequence ID" value="BBM83077.1"/>
    <property type="molecule type" value="Genomic_DNA"/>
</dbReference>
<dbReference type="Proteomes" id="UP000326354">
    <property type="component" value="Chromosome"/>
</dbReference>
<dbReference type="CDD" id="cd07989">
    <property type="entry name" value="LPLAT_AGPAT-like"/>
    <property type="match status" value="1"/>
</dbReference>
<keyword evidence="7" id="KW-1185">Reference proteome</keyword>
<dbReference type="OrthoDB" id="9803035at2"/>
<dbReference type="KEGG" id="uam:UABAM_01427"/>
<dbReference type="GO" id="GO:0006654">
    <property type="term" value="P:phosphatidic acid biosynthetic process"/>
    <property type="evidence" value="ECO:0007669"/>
    <property type="project" value="TreeGrafter"/>
</dbReference>
<feature type="domain" description="Phospholipid/glycerol acyltransferase" evidence="5">
    <location>
        <begin position="35"/>
        <end position="156"/>
    </location>
</feature>
<evidence type="ECO:0000313" key="6">
    <source>
        <dbReference type="EMBL" id="BBM83077.1"/>
    </source>
</evidence>
<evidence type="ECO:0000256" key="3">
    <source>
        <dbReference type="ARBA" id="ARBA00023315"/>
    </source>
</evidence>
<dbReference type="PANTHER" id="PTHR10434">
    <property type="entry name" value="1-ACYL-SN-GLYCEROL-3-PHOSPHATE ACYLTRANSFERASE"/>
    <property type="match status" value="1"/>
</dbReference>
<name>A0A5S9F1X6_UABAM</name>